<organism evidence="1 2">
    <name type="scientific">Thalassococcus profundi</name>
    <dbReference type="NCBI Taxonomy" id="2282382"/>
    <lineage>
        <taxon>Bacteria</taxon>
        <taxon>Pseudomonadati</taxon>
        <taxon>Pseudomonadota</taxon>
        <taxon>Alphaproteobacteria</taxon>
        <taxon>Rhodobacterales</taxon>
        <taxon>Roseobacteraceae</taxon>
        <taxon>Thalassococcus</taxon>
    </lineage>
</organism>
<proteinExistence type="predicted"/>
<reference evidence="1 2" key="1">
    <citation type="submission" date="2018-07" db="EMBL/GenBank/DDBJ databases">
        <title>Thalassococcus profundi sp. nov., a marine bacterium isolated from deep seawater of Okinawa Trough.</title>
        <authorList>
            <person name="Yu M."/>
        </authorList>
    </citation>
    <scope>NUCLEOTIDE SEQUENCE [LARGE SCALE GENOMIC DNA]</scope>
    <source>
        <strain evidence="1 2">WRAS1</strain>
    </source>
</reference>
<evidence type="ECO:0008006" key="3">
    <source>
        <dbReference type="Google" id="ProtNLM"/>
    </source>
</evidence>
<dbReference type="Proteomes" id="UP000253977">
    <property type="component" value="Unassembled WGS sequence"/>
</dbReference>
<dbReference type="Pfam" id="PF08238">
    <property type="entry name" value="Sel1"/>
    <property type="match status" value="2"/>
</dbReference>
<dbReference type="InterPro" id="IPR011990">
    <property type="entry name" value="TPR-like_helical_dom_sf"/>
</dbReference>
<dbReference type="SUPFAM" id="SSF81901">
    <property type="entry name" value="HCP-like"/>
    <property type="match status" value="1"/>
</dbReference>
<dbReference type="SMART" id="SM00671">
    <property type="entry name" value="SEL1"/>
    <property type="match status" value="2"/>
</dbReference>
<protein>
    <recommendedName>
        <fullName evidence="3">Sel1 repeat family protein</fullName>
    </recommendedName>
</protein>
<evidence type="ECO:0000313" key="1">
    <source>
        <dbReference type="EMBL" id="RDD64399.1"/>
    </source>
</evidence>
<dbReference type="Gene3D" id="1.25.40.10">
    <property type="entry name" value="Tetratricopeptide repeat domain"/>
    <property type="match status" value="1"/>
</dbReference>
<dbReference type="EMBL" id="QPMK01000023">
    <property type="protein sequence ID" value="RDD64399.1"/>
    <property type="molecule type" value="Genomic_DNA"/>
</dbReference>
<comment type="caution">
    <text evidence="1">The sequence shown here is derived from an EMBL/GenBank/DDBJ whole genome shotgun (WGS) entry which is preliminary data.</text>
</comment>
<feature type="non-terminal residue" evidence="1">
    <location>
        <position position="1"/>
    </location>
</feature>
<name>A0A369TGB5_9RHOB</name>
<evidence type="ECO:0000313" key="2">
    <source>
        <dbReference type="Proteomes" id="UP000253977"/>
    </source>
</evidence>
<dbReference type="InterPro" id="IPR006597">
    <property type="entry name" value="Sel1-like"/>
</dbReference>
<gene>
    <name evidence="1" type="ORF">DU478_20600</name>
</gene>
<dbReference type="AlphaFoldDB" id="A0A369TGB5"/>
<sequence length="143" mass="14929">AARAGDAPARDWLAAQAEDGLRGAQAALGALLLETPDITPEDQARANDWRRRAAEAGDVATQALLGQAYASGADGLEQDYVAAHAWLNLAGAAGHAEAAETREVIAALMTPEQIAEAQARARDLHAAILARTPRTQQTVRGSE</sequence>
<accession>A0A369TGB5</accession>
<keyword evidence="2" id="KW-1185">Reference proteome</keyword>